<keyword evidence="3" id="KW-1185">Reference proteome</keyword>
<gene>
    <name evidence="2" type="ORF">PoB_000899000</name>
</gene>
<dbReference type="Proteomes" id="UP000735302">
    <property type="component" value="Unassembled WGS sequence"/>
</dbReference>
<evidence type="ECO:0000313" key="2">
    <source>
        <dbReference type="EMBL" id="GFN82484.1"/>
    </source>
</evidence>
<dbReference type="PROSITE" id="PS50940">
    <property type="entry name" value="CHIT_BIND_II"/>
    <property type="match status" value="1"/>
</dbReference>
<name>A0AAV3YIC3_9GAST</name>
<dbReference type="SMART" id="SM00494">
    <property type="entry name" value="ChtBD2"/>
    <property type="match status" value="4"/>
</dbReference>
<evidence type="ECO:0000259" key="1">
    <source>
        <dbReference type="PROSITE" id="PS50940"/>
    </source>
</evidence>
<dbReference type="GO" id="GO:0008061">
    <property type="term" value="F:chitin binding"/>
    <property type="evidence" value="ECO:0007669"/>
    <property type="project" value="InterPro"/>
</dbReference>
<dbReference type="Pfam" id="PF01607">
    <property type="entry name" value="CBM_14"/>
    <property type="match status" value="1"/>
</dbReference>
<reference evidence="2 3" key="1">
    <citation type="journal article" date="2021" name="Elife">
        <title>Chloroplast acquisition without the gene transfer in kleptoplastic sea slugs, Plakobranchus ocellatus.</title>
        <authorList>
            <person name="Maeda T."/>
            <person name="Takahashi S."/>
            <person name="Yoshida T."/>
            <person name="Shimamura S."/>
            <person name="Takaki Y."/>
            <person name="Nagai Y."/>
            <person name="Toyoda A."/>
            <person name="Suzuki Y."/>
            <person name="Arimoto A."/>
            <person name="Ishii H."/>
            <person name="Satoh N."/>
            <person name="Nishiyama T."/>
            <person name="Hasebe M."/>
            <person name="Maruyama T."/>
            <person name="Minagawa J."/>
            <person name="Obokata J."/>
            <person name="Shigenobu S."/>
        </authorList>
    </citation>
    <scope>NUCLEOTIDE SEQUENCE [LARGE SCALE GENOMIC DNA]</scope>
</reference>
<evidence type="ECO:0000313" key="3">
    <source>
        <dbReference type="Proteomes" id="UP000735302"/>
    </source>
</evidence>
<organism evidence="2 3">
    <name type="scientific">Plakobranchus ocellatus</name>
    <dbReference type="NCBI Taxonomy" id="259542"/>
    <lineage>
        <taxon>Eukaryota</taxon>
        <taxon>Metazoa</taxon>
        <taxon>Spiralia</taxon>
        <taxon>Lophotrochozoa</taxon>
        <taxon>Mollusca</taxon>
        <taxon>Gastropoda</taxon>
        <taxon>Heterobranchia</taxon>
        <taxon>Euthyneura</taxon>
        <taxon>Panpulmonata</taxon>
        <taxon>Sacoglossa</taxon>
        <taxon>Placobranchoidea</taxon>
        <taxon>Plakobranchidae</taxon>
        <taxon>Plakobranchus</taxon>
    </lineage>
</organism>
<sequence length="398" mass="45144">MIIIKVVSCRETVLVSHSKLGDNFGSSLLIRRSDHYSFDPNNGTESLEPWQVVYLDAEVIIKQCQTAMSHQKFPHPANCAWYLDCTVTPDAVMRTFFSTYVSECPYPQMFSDVTRQCEYRANQCQESSHCVPCWVRYASCIGKSEGLNPVSGMAWQPAFVECHKERTVFQGSCNSGTVFSPVTRACETPLNIPTLQGGWKPSCQGRRDGLYPDHRGQCDTFFRCQGQLFRGLQRCSHSGRKVLKSPLAFNPFSSNCEPLDNVPYPCGNRDENNDIGNNKPRWAFGTKKLTGVINHDFCWLKPDGRYMDIFGRCSHYFICKKGSTIHFKVCPSGIFNVMKRECDDDKTEIFRQPRPCGEMENPCLDLPDGAYEQPSVRSCSRKMYCERGFVIAVKSSCK</sequence>
<dbReference type="InterPro" id="IPR002557">
    <property type="entry name" value="Chitin-bd_dom"/>
</dbReference>
<proteinExistence type="predicted"/>
<dbReference type="AlphaFoldDB" id="A0AAV3YIC3"/>
<dbReference type="EMBL" id="BLXT01000981">
    <property type="protein sequence ID" value="GFN82484.1"/>
    <property type="molecule type" value="Genomic_DNA"/>
</dbReference>
<accession>A0AAV3YIC3</accession>
<dbReference type="GO" id="GO:0005576">
    <property type="term" value="C:extracellular region"/>
    <property type="evidence" value="ECO:0007669"/>
    <property type="project" value="InterPro"/>
</dbReference>
<feature type="domain" description="Chitin-binding type-2" evidence="1">
    <location>
        <begin position="61"/>
        <end position="126"/>
    </location>
</feature>
<comment type="caution">
    <text evidence="2">The sequence shown here is derived from an EMBL/GenBank/DDBJ whole genome shotgun (WGS) entry which is preliminary data.</text>
</comment>
<protein>
    <recommendedName>
        <fullName evidence="1">Chitin-binding type-2 domain-containing protein</fullName>
    </recommendedName>
</protein>